<dbReference type="STRING" id="912594.AWC12_29830"/>
<name>A0A178M209_MYCIR</name>
<dbReference type="EMBL" id="LQPC01000079">
    <property type="protein sequence ID" value="ORV80997.1"/>
    <property type="molecule type" value="Genomic_DNA"/>
</dbReference>
<dbReference type="Gene3D" id="3.40.50.150">
    <property type="entry name" value="Vaccinia Virus protein VP39"/>
    <property type="match status" value="1"/>
</dbReference>
<dbReference type="PANTHER" id="PTHR42912:SF93">
    <property type="entry name" value="N6-ADENOSINE-METHYLTRANSFERASE TMT1A"/>
    <property type="match status" value="1"/>
</dbReference>
<dbReference type="Proteomes" id="UP000193622">
    <property type="component" value="Unassembled WGS sequence"/>
</dbReference>
<dbReference type="InterPro" id="IPR041698">
    <property type="entry name" value="Methyltransf_25"/>
</dbReference>
<dbReference type="CDD" id="cd02440">
    <property type="entry name" value="AdoMet_MTases"/>
    <property type="match status" value="1"/>
</dbReference>
<dbReference type="InterPro" id="IPR050508">
    <property type="entry name" value="Methyltransf_Superfamily"/>
</dbReference>
<gene>
    <name evidence="2" type="ORF">A4X20_14915</name>
    <name evidence="3" type="ORF">AWC12_29830</name>
</gene>
<comment type="caution">
    <text evidence="2">The sequence shown here is derived from an EMBL/GenBank/DDBJ whole genome shotgun (WGS) entry which is preliminary data.</text>
</comment>
<dbReference type="EMBL" id="LWCS01000013">
    <property type="protein sequence ID" value="OAN40389.1"/>
    <property type="molecule type" value="Genomic_DNA"/>
</dbReference>
<evidence type="ECO:0000313" key="3">
    <source>
        <dbReference type="EMBL" id="ORV80997.1"/>
    </source>
</evidence>
<proteinExistence type="predicted"/>
<evidence type="ECO:0000313" key="2">
    <source>
        <dbReference type="EMBL" id="OAN40389.1"/>
    </source>
</evidence>
<sequence>MLGSQPGHHAGIIHNPRTYEMLANLQFLGKRRRIWRQFATASRATLGEKVIDIGCGTGYFAATLAPIVGSGGFVVGIDPSAQLIQYADDHTPVNCGFTVTGAENLPFPDAAFDLAVSSLAFHHIPEELWPQALSEIFRVLRPSGRLFLADYRPPERRWAQKLLKSVGGEQATHDPRPDLKSAILTAAFAISDVGTYPRMHHIVAFKTQTAA</sequence>
<evidence type="ECO:0000313" key="5">
    <source>
        <dbReference type="Proteomes" id="UP000193622"/>
    </source>
</evidence>
<dbReference type="eggNOG" id="COG2226">
    <property type="taxonomic scope" value="Bacteria"/>
</dbReference>
<accession>A0A178M209</accession>
<dbReference type="Pfam" id="PF13649">
    <property type="entry name" value="Methyltransf_25"/>
    <property type="match status" value="1"/>
</dbReference>
<evidence type="ECO:0000259" key="1">
    <source>
        <dbReference type="Pfam" id="PF13649"/>
    </source>
</evidence>
<evidence type="ECO:0000313" key="4">
    <source>
        <dbReference type="Proteomes" id="UP000078396"/>
    </source>
</evidence>
<dbReference type="AlphaFoldDB" id="A0A178M209"/>
<reference evidence="2 4" key="2">
    <citation type="submission" date="2016-04" db="EMBL/GenBank/DDBJ databases">
        <title>Draft Genome Sequences of Staphylococcus capitis Strain H36, S. capitis Strain H65, S. cohnii Strain H62, S. hominis Strain H69, Mycobacterium iranicum Strain H39, Plantibacter sp. Strain H53, Pseudomonas oryzihabitans Strain H72, and Microbacterium sp. Strain H83, isolated from residential settings.</title>
        <authorList>
            <person name="Lymperopoulou D."/>
            <person name="Adams R.I."/>
            <person name="Lindow S."/>
            <person name="Coil D.A."/>
            <person name="Jospin G."/>
            <person name="Eisen J.A."/>
        </authorList>
    </citation>
    <scope>NUCLEOTIDE SEQUENCE [LARGE SCALE GENOMIC DNA]</scope>
    <source>
        <strain evidence="2 4">H39</strain>
    </source>
</reference>
<organism evidence="2 4">
    <name type="scientific">Mycolicibacterium iranicum</name>
    <name type="common">Mycobacterium iranicum</name>
    <dbReference type="NCBI Taxonomy" id="912594"/>
    <lineage>
        <taxon>Bacteria</taxon>
        <taxon>Bacillati</taxon>
        <taxon>Actinomycetota</taxon>
        <taxon>Actinomycetes</taxon>
        <taxon>Mycobacteriales</taxon>
        <taxon>Mycobacteriaceae</taxon>
        <taxon>Mycolicibacterium</taxon>
    </lineage>
</organism>
<reference evidence="3 5" key="1">
    <citation type="submission" date="2016-01" db="EMBL/GenBank/DDBJ databases">
        <title>The new phylogeny of the genus Mycobacterium.</title>
        <authorList>
            <person name="Tarcisio F."/>
            <person name="Conor M."/>
            <person name="Antonella G."/>
            <person name="Elisabetta G."/>
            <person name="Giulia F.S."/>
            <person name="Sara T."/>
            <person name="Anna F."/>
            <person name="Clotilde B."/>
            <person name="Roberto B."/>
            <person name="Veronica D.S."/>
            <person name="Fabio R."/>
            <person name="Monica P."/>
            <person name="Olivier J."/>
            <person name="Enrico T."/>
            <person name="Nicola S."/>
        </authorList>
    </citation>
    <scope>NUCLEOTIDE SEQUENCE [LARGE SCALE GENOMIC DNA]</scope>
    <source>
        <strain evidence="3 5">DSM 45541</strain>
    </source>
</reference>
<dbReference type="SUPFAM" id="SSF53335">
    <property type="entry name" value="S-adenosyl-L-methionine-dependent methyltransferases"/>
    <property type="match status" value="1"/>
</dbReference>
<dbReference type="Proteomes" id="UP000078396">
    <property type="component" value="Unassembled WGS sequence"/>
</dbReference>
<dbReference type="GO" id="GO:0008168">
    <property type="term" value="F:methyltransferase activity"/>
    <property type="evidence" value="ECO:0007669"/>
    <property type="project" value="TreeGrafter"/>
</dbReference>
<dbReference type="InterPro" id="IPR029063">
    <property type="entry name" value="SAM-dependent_MTases_sf"/>
</dbReference>
<dbReference type="PANTHER" id="PTHR42912">
    <property type="entry name" value="METHYLTRANSFERASE"/>
    <property type="match status" value="1"/>
</dbReference>
<protein>
    <recommendedName>
        <fullName evidence="1">Methyltransferase domain-containing protein</fullName>
    </recommendedName>
</protein>
<feature type="domain" description="Methyltransferase" evidence="1">
    <location>
        <begin position="50"/>
        <end position="144"/>
    </location>
</feature>